<comment type="caution">
    <text evidence="2">The sequence shown here is derived from an EMBL/GenBank/DDBJ whole genome shotgun (WGS) entry which is preliminary data.</text>
</comment>
<organism evidence="2 3">
    <name type="scientific">Actinidia rufa</name>
    <dbReference type="NCBI Taxonomy" id="165716"/>
    <lineage>
        <taxon>Eukaryota</taxon>
        <taxon>Viridiplantae</taxon>
        <taxon>Streptophyta</taxon>
        <taxon>Embryophyta</taxon>
        <taxon>Tracheophyta</taxon>
        <taxon>Spermatophyta</taxon>
        <taxon>Magnoliopsida</taxon>
        <taxon>eudicotyledons</taxon>
        <taxon>Gunneridae</taxon>
        <taxon>Pentapetalae</taxon>
        <taxon>asterids</taxon>
        <taxon>Ericales</taxon>
        <taxon>Actinidiaceae</taxon>
        <taxon>Actinidia</taxon>
    </lineage>
</organism>
<dbReference type="OrthoDB" id="199717at2759"/>
<feature type="region of interest" description="Disordered" evidence="1">
    <location>
        <begin position="44"/>
        <end position="75"/>
    </location>
</feature>
<proteinExistence type="predicted"/>
<sequence>MTEKGRVHADCRNASNPYPECSDHCFRIIAEAKARMDKNEQGVIQASVGKVDPRSVAVPDSREDQHDEIDDLEDHPNGTVKLLLRRMRRTRQEKPIKLPWWQRRKKWKLRQSLEGKAVSI</sequence>
<dbReference type="Proteomes" id="UP000585474">
    <property type="component" value="Unassembled WGS sequence"/>
</dbReference>
<evidence type="ECO:0000313" key="3">
    <source>
        <dbReference type="Proteomes" id="UP000585474"/>
    </source>
</evidence>
<name>A0A7J0DVM6_9ERIC</name>
<gene>
    <name evidence="2" type="ORF">Acr_00g0081410</name>
</gene>
<dbReference type="AlphaFoldDB" id="A0A7J0DVM6"/>
<accession>A0A7J0DVM6</accession>
<protein>
    <submittedName>
        <fullName evidence="2">GCIP-interacting family protein</fullName>
    </submittedName>
</protein>
<evidence type="ECO:0000256" key="1">
    <source>
        <dbReference type="SAM" id="MobiDB-lite"/>
    </source>
</evidence>
<keyword evidence="3" id="KW-1185">Reference proteome</keyword>
<dbReference type="EMBL" id="BJWL01000404">
    <property type="protein sequence ID" value="GFS42745.1"/>
    <property type="molecule type" value="Genomic_DNA"/>
</dbReference>
<evidence type="ECO:0000313" key="2">
    <source>
        <dbReference type="EMBL" id="GFS42745.1"/>
    </source>
</evidence>
<reference evidence="3" key="1">
    <citation type="submission" date="2019-07" db="EMBL/GenBank/DDBJ databases">
        <title>De Novo Assembly of kiwifruit Actinidia rufa.</title>
        <authorList>
            <person name="Sugita-Konishi S."/>
            <person name="Sato K."/>
            <person name="Mori E."/>
            <person name="Abe Y."/>
            <person name="Kisaki G."/>
            <person name="Hamano K."/>
            <person name="Suezawa K."/>
            <person name="Otani M."/>
            <person name="Fukuda T."/>
            <person name="Manabe T."/>
            <person name="Gomi K."/>
            <person name="Tabuchi M."/>
            <person name="Akimitsu K."/>
            <person name="Kataoka I."/>
        </authorList>
    </citation>
    <scope>NUCLEOTIDE SEQUENCE [LARGE SCALE GENOMIC DNA]</scope>
    <source>
        <strain evidence="3">cv. Fuchu</strain>
    </source>
</reference>